<protein>
    <submittedName>
        <fullName evidence="2">Uncharacterized protein</fullName>
    </submittedName>
</protein>
<dbReference type="EMBL" id="JAPDMQ010000745">
    <property type="protein sequence ID" value="KAK0520817.1"/>
    <property type="molecule type" value="Genomic_DNA"/>
</dbReference>
<feature type="region of interest" description="Disordered" evidence="1">
    <location>
        <begin position="1"/>
        <end position="22"/>
    </location>
</feature>
<evidence type="ECO:0000256" key="1">
    <source>
        <dbReference type="SAM" id="MobiDB-lite"/>
    </source>
</evidence>
<sequence length="285" mass="30329">MSAAAPCASAPAPALGTSSSKPLSLPAALLHSKHPRALLHELHLLAQLLYKSNAQFRSAKWVQSVRAIRRCGKRIFGTVGENRRADGQAKRKRRRRGARGDDHSKENGKATQGKASERLPPPLIPSADSVFGKVQRRADALVLLSSDGAKSTPPKPSSASSDPSTGGGTGGALRLRSATMGRAAWQVIQPQTSATSTVIKQRRDLRAAVQDLIMLLRHLVERATASYAFIAAHLNTPPAPTFAPLATTLLGVCAQCGSAAGAWADALERIDWDRDREEASSSQQK</sequence>
<evidence type="ECO:0000313" key="2">
    <source>
        <dbReference type="EMBL" id="KAK0520817.1"/>
    </source>
</evidence>
<organism evidence="2 3">
    <name type="scientific">Tilletia horrida</name>
    <dbReference type="NCBI Taxonomy" id="155126"/>
    <lineage>
        <taxon>Eukaryota</taxon>
        <taxon>Fungi</taxon>
        <taxon>Dikarya</taxon>
        <taxon>Basidiomycota</taxon>
        <taxon>Ustilaginomycotina</taxon>
        <taxon>Exobasidiomycetes</taxon>
        <taxon>Tilletiales</taxon>
        <taxon>Tilletiaceae</taxon>
        <taxon>Tilletia</taxon>
    </lineage>
</organism>
<feature type="region of interest" description="Disordered" evidence="1">
    <location>
        <begin position="82"/>
        <end position="128"/>
    </location>
</feature>
<gene>
    <name evidence="2" type="ORF">OC842_006984</name>
</gene>
<feature type="compositionally biased region" description="Basic and acidic residues" evidence="1">
    <location>
        <begin position="98"/>
        <end position="108"/>
    </location>
</feature>
<comment type="caution">
    <text evidence="2">The sequence shown here is derived from an EMBL/GenBank/DDBJ whole genome shotgun (WGS) entry which is preliminary data.</text>
</comment>
<dbReference type="AlphaFoldDB" id="A0AAN6G571"/>
<proteinExistence type="predicted"/>
<reference evidence="2" key="1">
    <citation type="journal article" date="2023" name="PhytoFront">
        <title>Draft Genome Resources of Seven Strains of Tilletia horrida, Causal Agent of Kernel Smut of Rice.</title>
        <authorList>
            <person name="Khanal S."/>
            <person name="Antony Babu S."/>
            <person name="Zhou X.G."/>
        </authorList>
    </citation>
    <scope>NUCLEOTIDE SEQUENCE</scope>
    <source>
        <strain evidence="2">TX3</strain>
    </source>
</reference>
<evidence type="ECO:0000313" key="3">
    <source>
        <dbReference type="Proteomes" id="UP001176521"/>
    </source>
</evidence>
<dbReference type="Proteomes" id="UP001176521">
    <property type="component" value="Unassembled WGS sequence"/>
</dbReference>
<feature type="compositionally biased region" description="Low complexity" evidence="1">
    <location>
        <begin position="148"/>
        <end position="164"/>
    </location>
</feature>
<feature type="region of interest" description="Disordered" evidence="1">
    <location>
        <begin position="145"/>
        <end position="173"/>
    </location>
</feature>
<accession>A0AAN6G571</accession>
<name>A0AAN6G571_9BASI</name>
<keyword evidence="3" id="KW-1185">Reference proteome</keyword>